<dbReference type="Pfam" id="PF01872">
    <property type="entry name" value="RibD_C"/>
    <property type="match status" value="1"/>
</dbReference>
<proteinExistence type="predicted"/>
<evidence type="ECO:0000256" key="3">
    <source>
        <dbReference type="ARBA" id="ARBA00023002"/>
    </source>
</evidence>
<dbReference type="AlphaFoldDB" id="A0A5C8UWH9"/>
<dbReference type="PANTHER" id="PTHR38011">
    <property type="entry name" value="DIHYDROFOLATE REDUCTASE FAMILY PROTEIN (AFU_ORTHOLOGUE AFUA_8G06820)"/>
    <property type="match status" value="1"/>
</dbReference>
<reference evidence="5 6" key="1">
    <citation type="submission" date="2019-08" db="EMBL/GenBank/DDBJ databases">
        <title>Bacterial whole genome sequence for Glaciihabitans sp. CHu50b-6-2.</title>
        <authorList>
            <person name="Jin L."/>
        </authorList>
    </citation>
    <scope>NUCLEOTIDE SEQUENCE [LARGE SCALE GENOMIC DNA]</scope>
    <source>
        <strain evidence="5 6">CHu50b-6-2</strain>
    </source>
</reference>
<evidence type="ECO:0000313" key="6">
    <source>
        <dbReference type="Proteomes" id="UP000321379"/>
    </source>
</evidence>
<evidence type="ECO:0000259" key="4">
    <source>
        <dbReference type="Pfam" id="PF01872"/>
    </source>
</evidence>
<keyword evidence="2" id="KW-0521">NADP</keyword>
<feature type="domain" description="Bacterial bifunctional deaminase-reductase C-terminal" evidence="4">
    <location>
        <begin position="32"/>
        <end position="234"/>
    </location>
</feature>
<accession>A0A5C8UWH9</accession>
<sequence>MTMTRIDRLLPLPAAEMGDDDLLEAFGATPERWLRVNFVSSVDGAATAGGLSGGLSGAADKRVFELLRRLADVVLVGAGTVRAEGYGPMLVSAESAAWRTERGRPAHPVFAIVSGGLDLDPASTIFTAAPVRPIVLTTERSTAEQRARFEPVADVVVAGERTVDVVAMVSQLADRGLGRVLNEGGPSLFGALLAADRVDELCLTVSPLLVAGDSGRIARGPLDAARDLRLAQVLHSEGALLLRYLRQR</sequence>
<comment type="pathway">
    <text evidence="1">Cofactor biosynthesis; riboflavin biosynthesis.</text>
</comment>
<gene>
    <name evidence="5" type="ORF">FVP33_01215</name>
</gene>
<comment type="caution">
    <text evidence="5">The sequence shown here is derived from an EMBL/GenBank/DDBJ whole genome shotgun (WGS) entry which is preliminary data.</text>
</comment>
<dbReference type="InterPro" id="IPR050765">
    <property type="entry name" value="Riboflavin_Biosynth_HTPR"/>
</dbReference>
<keyword evidence="6" id="KW-1185">Reference proteome</keyword>
<dbReference type="GO" id="GO:0008703">
    <property type="term" value="F:5-amino-6-(5-phosphoribosylamino)uracil reductase activity"/>
    <property type="evidence" value="ECO:0007669"/>
    <property type="project" value="InterPro"/>
</dbReference>
<keyword evidence="3" id="KW-0560">Oxidoreductase</keyword>
<protein>
    <submittedName>
        <fullName evidence="5">Pyrimidine reductase family protein</fullName>
    </submittedName>
</protein>
<dbReference type="GO" id="GO:0009231">
    <property type="term" value="P:riboflavin biosynthetic process"/>
    <property type="evidence" value="ECO:0007669"/>
    <property type="project" value="InterPro"/>
</dbReference>
<organism evidence="5 6">
    <name type="scientific">Lacisediminihabitans profunda</name>
    <dbReference type="NCBI Taxonomy" id="2594790"/>
    <lineage>
        <taxon>Bacteria</taxon>
        <taxon>Bacillati</taxon>
        <taxon>Actinomycetota</taxon>
        <taxon>Actinomycetes</taxon>
        <taxon>Micrococcales</taxon>
        <taxon>Microbacteriaceae</taxon>
        <taxon>Lacisediminihabitans</taxon>
    </lineage>
</organism>
<evidence type="ECO:0000256" key="1">
    <source>
        <dbReference type="ARBA" id="ARBA00005104"/>
    </source>
</evidence>
<dbReference type="Proteomes" id="UP000321379">
    <property type="component" value="Unassembled WGS sequence"/>
</dbReference>
<dbReference type="PANTHER" id="PTHR38011:SF7">
    <property type="entry name" value="2,5-DIAMINO-6-RIBOSYLAMINO-4(3H)-PYRIMIDINONE 5'-PHOSPHATE REDUCTASE"/>
    <property type="match status" value="1"/>
</dbReference>
<name>A0A5C8UWH9_9MICO</name>
<evidence type="ECO:0000256" key="2">
    <source>
        <dbReference type="ARBA" id="ARBA00022857"/>
    </source>
</evidence>
<dbReference type="SUPFAM" id="SSF53597">
    <property type="entry name" value="Dihydrofolate reductase-like"/>
    <property type="match status" value="1"/>
</dbReference>
<dbReference type="InterPro" id="IPR024072">
    <property type="entry name" value="DHFR-like_dom_sf"/>
</dbReference>
<dbReference type="Gene3D" id="3.40.430.10">
    <property type="entry name" value="Dihydrofolate Reductase, subunit A"/>
    <property type="match status" value="1"/>
</dbReference>
<evidence type="ECO:0000313" key="5">
    <source>
        <dbReference type="EMBL" id="TXN32722.1"/>
    </source>
</evidence>
<dbReference type="EMBL" id="VRMG01000002">
    <property type="protein sequence ID" value="TXN32722.1"/>
    <property type="molecule type" value="Genomic_DNA"/>
</dbReference>
<dbReference type="NCBIfam" id="NF010663">
    <property type="entry name" value="PRK14059.1-1"/>
    <property type="match status" value="1"/>
</dbReference>
<dbReference type="InterPro" id="IPR002734">
    <property type="entry name" value="RibDG_C"/>
</dbReference>